<dbReference type="EMBL" id="ML211338">
    <property type="protein sequence ID" value="TFK84149.1"/>
    <property type="molecule type" value="Genomic_DNA"/>
</dbReference>
<dbReference type="InParanoid" id="A0A5C3P564"/>
<evidence type="ECO:0000256" key="1">
    <source>
        <dbReference type="SAM" id="MobiDB-lite"/>
    </source>
</evidence>
<keyword evidence="4" id="KW-1185">Reference proteome</keyword>
<feature type="region of interest" description="Disordered" evidence="1">
    <location>
        <begin position="169"/>
        <end position="193"/>
    </location>
</feature>
<accession>A0A5C3P564</accession>
<feature type="compositionally biased region" description="Acidic residues" evidence="1">
    <location>
        <begin position="179"/>
        <end position="193"/>
    </location>
</feature>
<proteinExistence type="predicted"/>
<name>A0A5C3P564_9APHY</name>
<sequence>VMHPKYKVQYFVSQKWPQGWIDTAKDILREEWKRYKPAPAPTTAATESQADDIFAAALDNASTAVESDALEDYLNSPVLASINDSIKYWHILDDGHTPLARMALDIMSAPAASVDVERARGGLTVSKLRHNLSDESTRAATVLSTWTKIPGLVPHKEIVQLFDNKGKRMKAKARSGEAQQDESDSDDDVVLVS</sequence>
<dbReference type="SUPFAM" id="SSF53098">
    <property type="entry name" value="Ribonuclease H-like"/>
    <property type="match status" value="1"/>
</dbReference>
<reference evidence="3 4" key="1">
    <citation type="journal article" date="2019" name="Nat. Ecol. Evol.">
        <title>Megaphylogeny resolves global patterns of mushroom evolution.</title>
        <authorList>
            <person name="Varga T."/>
            <person name="Krizsan K."/>
            <person name="Foldi C."/>
            <person name="Dima B."/>
            <person name="Sanchez-Garcia M."/>
            <person name="Sanchez-Ramirez S."/>
            <person name="Szollosi G.J."/>
            <person name="Szarkandi J.G."/>
            <person name="Papp V."/>
            <person name="Albert L."/>
            <person name="Andreopoulos W."/>
            <person name="Angelini C."/>
            <person name="Antonin V."/>
            <person name="Barry K.W."/>
            <person name="Bougher N.L."/>
            <person name="Buchanan P."/>
            <person name="Buyck B."/>
            <person name="Bense V."/>
            <person name="Catcheside P."/>
            <person name="Chovatia M."/>
            <person name="Cooper J."/>
            <person name="Damon W."/>
            <person name="Desjardin D."/>
            <person name="Finy P."/>
            <person name="Geml J."/>
            <person name="Haridas S."/>
            <person name="Hughes K."/>
            <person name="Justo A."/>
            <person name="Karasinski D."/>
            <person name="Kautmanova I."/>
            <person name="Kiss B."/>
            <person name="Kocsube S."/>
            <person name="Kotiranta H."/>
            <person name="LaButti K.M."/>
            <person name="Lechner B.E."/>
            <person name="Liimatainen K."/>
            <person name="Lipzen A."/>
            <person name="Lukacs Z."/>
            <person name="Mihaltcheva S."/>
            <person name="Morgado L.N."/>
            <person name="Niskanen T."/>
            <person name="Noordeloos M.E."/>
            <person name="Ohm R.A."/>
            <person name="Ortiz-Santana B."/>
            <person name="Ovrebo C."/>
            <person name="Racz N."/>
            <person name="Riley R."/>
            <person name="Savchenko A."/>
            <person name="Shiryaev A."/>
            <person name="Soop K."/>
            <person name="Spirin V."/>
            <person name="Szebenyi C."/>
            <person name="Tomsovsky M."/>
            <person name="Tulloss R.E."/>
            <person name="Uehling J."/>
            <person name="Grigoriev I.V."/>
            <person name="Vagvolgyi C."/>
            <person name="Papp T."/>
            <person name="Martin F.M."/>
            <person name="Miettinen O."/>
            <person name="Hibbett D.S."/>
            <person name="Nagy L.G."/>
        </authorList>
    </citation>
    <scope>NUCLEOTIDE SEQUENCE [LARGE SCALE GENOMIC DNA]</scope>
    <source>
        <strain evidence="3 4">HHB13444</strain>
    </source>
</reference>
<dbReference type="AlphaFoldDB" id="A0A5C3P564"/>
<feature type="domain" description="HAT C-terminal dimerisation" evidence="2">
    <location>
        <begin position="70"/>
        <end position="145"/>
    </location>
</feature>
<dbReference type="Pfam" id="PF05699">
    <property type="entry name" value="Dimer_Tnp_hAT"/>
    <property type="match status" value="1"/>
</dbReference>
<dbReference type="GO" id="GO:0046983">
    <property type="term" value="F:protein dimerization activity"/>
    <property type="evidence" value="ECO:0007669"/>
    <property type="project" value="InterPro"/>
</dbReference>
<evidence type="ECO:0000259" key="2">
    <source>
        <dbReference type="Pfam" id="PF05699"/>
    </source>
</evidence>
<gene>
    <name evidence="3" type="ORF">K466DRAFT_497099</name>
</gene>
<evidence type="ECO:0000313" key="3">
    <source>
        <dbReference type="EMBL" id="TFK84149.1"/>
    </source>
</evidence>
<evidence type="ECO:0000313" key="4">
    <source>
        <dbReference type="Proteomes" id="UP000308197"/>
    </source>
</evidence>
<organism evidence="3 4">
    <name type="scientific">Polyporus arcularius HHB13444</name>
    <dbReference type="NCBI Taxonomy" id="1314778"/>
    <lineage>
        <taxon>Eukaryota</taxon>
        <taxon>Fungi</taxon>
        <taxon>Dikarya</taxon>
        <taxon>Basidiomycota</taxon>
        <taxon>Agaricomycotina</taxon>
        <taxon>Agaricomycetes</taxon>
        <taxon>Polyporales</taxon>
        <taxon>Polyporaceae</taxon>
        <taxon>Polyporus</taxon>
    </lineage>
</organism>
<dbReference type="InterPro" id="IPR012337">
    <property type="entry name" value="RNaseH-like_sf"/>
</dbReference>
<dbReference type="Proteomes" id="UP000308197">
    <property type="component" value="Unassembled WGS sequence"/>
</dbReference>
<dbReference type="InterPro" id="IPR008906">
    <property type="entry name" value="HATC_C_dom"/>
</dbReference>
<feature type="non-terminal residue" evidence="3">
    <location>
        <position position="1"/>
    </location>
</feature>
<protein>
    <recommendedName>
        <fullName evidence="2">HAT C-terminal dimerisation domain-containing protein</fullName>
    </recommendedName>
</protein>